<dbReference type="InterPro" id="IPR000182">
    <property type="entry name" value="GNAT_dom"/>
</dbReference>
<protein>
    <recommendedName>
        <fullName evidence="1">N-acetyltransferase domain-containing protein</fullName>
    </recommendedName>
</protein>
<name>A0ABN1V4T6_9PSEU</name>
<keyword evidence="3" id="KW-1185">Reference proteome</keyword>
<dbReference type="PROSITE" id="PS51186">
    <property type="entry name" value="GNAT"/>
    <property type="match status" value="1"/>
</dbReference>
<dbReference type="SUPFAM" id="SSF55729">
    <property type="entry name" value="Acyl-CoA N-acyltransferases (Nat)"/>
    <property type="match status" value="1"/>
</dbReference>
<sequence>MIPSDVFRDLPNLTDDRLRLVPLAEEHFDGVRRMLDDPVGRRLTGTHHTFTDEEVRRHLATRADHHDRADWAITDADTGAFVGEAVLHELDAPNATAGYRISLLGPEVFSRGYGTAATRMVLNYAFDVAGLHRVGLEVFDFNVRAQRVYEKCGFVREGIHRSALHWDGIWHDVIVMGIIASDPRPA</sequence>
<dbReference type="PANTHER" id="PTHR43792">
    <property type="entry name" value="GNAT FAMILY, PUTATIVE (AFU_ORTHOLOGUE AFUA_3G00765)-RELATED-RELATED"/>
    <property type="match status" value="1"/>
</dbReference>
<organism evidence="2 3">
    <name type="scientific">Prauserella alba</name>
    <dbReference type="NCBI Taxonomy" id="176898"/>
    <lineage>
        <taxon>Bacteria</taxon>
        <taxon>Bacillati</taxon>
        <taxon>Actinomycetota</taxon>
        <taxon>Actinomycetes</taxon>
        <taxon>Pseudonocardiales</taxon>
        <taxon>Pseudonocardiaceae</taxon>
        <taxon>Prauserella</taxon>
    </lineage>
</organism>
<dbReference type="Pfam" id="PF13302">
    <property type="entry name" value="Acetyltransf_3"/>
    <property type="match status" value="1"/>
</dbReference>
<proteinExistence type="predicted"/>
<feature type="domain" description="N-acetyltransferase" evidence="1">
    <location>
        <begin position="18"/>
        <end position="181"/>
    </location>
</feature>
<accession>A0ABN1V4T6</accession>
<dbReference type="InterPro" id="IPR016181">
    <property type="entry name" value="Acyl_CoA_acyltransferase"/>
</dbReference>
<evidence type="ECO:0000313" key="2">
    <source>
        <dbReference type="EMBL" id="GAA1193598.1"/>
    </source>
</evidence>
<dbReference type="InterPro" id="IPR051531">
    <property type="entry name" value="N-acetyltransferase"/>
</dbReference>
<gene>
    <name evidence="2" type="ORF">GCM10009675_05330</name>
</gene>
<dbReference type="Gene3D" id="3.40.630.30">
    <property type="match status" value="1"/>
</dbReference>
<evidence type="ECO:0000313" key="3">
    <source>
        <dbReference type="Proteomes" id="UP001500467"/>
    </source>
</evidence>
<dbReference type="Proteomes" id="UP001500467">
    <property type="component" value="Unassembled WGS sequence"/>
</dbReference>
<dbReference type="RefSeq" id="WP_253854171.1">
    <property type="nucleotide sequence ID" value="NZ_BAAALM010000002.1"/>
</dbReference>
<dbReference type="EMBL" id="BAAALM010000002">
    <property type="protein sequence ID" value="GAA1193598.1"/>
    <property type="molecule type" value="Genomic_DNA"/>
</dbReference>
<comment type="caution">
    <text evidence="2">The sequence shown here is derived from an EMBL/GenBank/DDBJ whole genome shotgun (WGS) entry which is preliminary data.</text>
</comment>
<reference evidence="2 3" key="1">
    <citation type="journal article" date="2019" name="Int. J. Syst. Evol. Microbiol.">
        <title>The Global Catalogue of Microorganisms (GCM) 10K type strain sequencing project: providing services to taxonomists for standard genome sequencing and annotation.</title>
        <authorList>
            <consortium name="The Broad Institute Genomics Platform"/>
            <consortium name="The Broad Institute Genome Sequencing Center for Infectious Disease"/>
            <person name="Wu L."/>
            <person name="Ma J."/>
        </authorList>
    </citation>
    <scope>NUCLEOTIDE SEQUENCE [LARGE SCALE GENOMIC DNA]</scope>
    <source>
        <strain evidence="2 3">JCM 13022</strain>
    </source>
</reference>
<evidence type="ECO:0000259" key="1">
    <source>
        <dbReference type="PROSITE" id="PS51186"/>
    </source>
</evidence>